<keyword evidence="2" id="KW-0472">Membrane</keyword>
<evidence type="ECO:0000313" key="3">
    <source>
        <dbReference type="EMBL" id="KZV33763.1"/>
    </source>
</evidence>
<reference evidence="3 4" key="1">
    <citation type="journal article" date="2015" name="Proc. Natl. Acad. Sci. U.S.A.">
        <title>The resurrection genome of Boea hygrometrica: A blueprint for survival of dehydration.</title>
        <authorList>
            <person name="Xiao L."/>
            <person name="Yang G."/>
            <person name="Zhang L."/>
            <person name="Yang X."/>
            <person name="Zhao S."/>
            <person name="Ji Z."/>
            <person name="Zhou Q."/>
            <person name="Hu M."/>
            <person name="Wang Y."/>
            <person name="Chen M."/>
            <person name="Xu Y."/>
            <person name="Jin H."/>
            <person name="Xiao X."/>
            <person name="Hu G."/>
            <person name="Bao F."/>
            <person name="Hu Y."/>
            <person name="Wan P."/>
            <person name="Li L."/>
            <person name="Deng X."/>
            <person name="Kuang T."/>
            <person name="Xiang C."/>
            <person name="Zhu J.K."/>
            <person name="Oliver M.J."/>
            <person name="He Y."/>
        </authorList>
    </citation>
    <scope>NUCLEOTIDE SEQUENCE [LARGE SCALE GENOMIC DNA]</scope>
    <source>
        <strain evidence="4">cv. XS01</strain>
    </source>
</reference>
<dbReference type="Proteomes" id="UP000250235">
    <property type="component" value="Unassembled WGS sequence"/>
</dbReference>
<proteinExistence type="predicted"/>
<keyword evidence="2" id="KW-0812">Transmembrane</keyword>
<feature type="region of interest" description="Disordered" evidence="1">
    <location>
        <begin position="25"/>
        <end position="46"/>
    </location>
</feature>
<dbReference type="EMBL" id="KV005683">
    <property type="protein sequence ID" value="KZV33763.1"/>
    <property type="molecule type" value="Genomic_DNA"/>
</dbReference>
<gene>
    <name evidence="3" type="ORF">F511_32867</name>
</gene>
<dbReference type="AlphaFoldDB" id="A0A2Z7BH46"/>
<keyword evidence="2" id="KW-1133">Transmembrane helix</keyword>
<organism evidence="3 4">
    <name type="scientific">Dorcoceras hygrometricum</name>
    <dbReference type="NCBI Taxonomy" id="472368"/>
    <lineage>
        <taxon>Eukaryota</taxon>
        <taxon>Viridiplantae</taxon>
        <taxon>Streptophyta</taxon>
        <taxon>Embryophyta</taxon>
        <taxon>Tracheophyta</taxon>
        <taxon>Spermatophyta</taxon>
        <taxon>Magnoliopsida</taxon>
        <taxon>eudicotyledons</taxon>
        <taxon>Gunneridae</taxon>
        <taxon>Pentapetalae</taxon>
        <taxon>asterids</taxon>
        <taxon>lamiids</taxon>
        <taxon>Lamiales</taxon>
        <taxon>Gesneriaceae</taxon>
        <taxon>Didymocarpoideae</taxon>
        <taxon>Trichosporeae</taxon>
        <taxon>Loxocarpinae</taxon>
        <taxon>Dorcoceras</taxon>
    </lineage>
</organism>
<feature type="transmembrane region" description="Helical" evidence="2">
    <location>
        <begin position="83"/>
        <end position="101"/>
    </location>
</feature>
<protein>
    <submittedName>
        <fullName evidence="3">Glyceraldehyde-3-phosphate dehydrogenase B, chloroplastic-like</fullName>
    </submittedName>
</protein>
<evidence type="ECO:0000256" key="2">
    <source>
        <dbReference type="SAM" id="Phobius"/>
    </source>
</evidence>
<accession>A0A2Z7BH46</accession>
<keyword evidence="4" id="KW-1185">Reference proteome</keyword>
<feature type="compositionally biased region" description="Polar residues" evidence="1">
    <location>
        <begin position="29"/>
        <end position="41"/>
    </location>
</feature>
<name>A0A2Z7BH46_9LAMI</name>
<evidence type="ECO:0000256" key="1">
    <source>
        <dbReference type="SAM" id="MobiDB-lite"/>
    </source>
</evidence>
<sequence length="125" mass="14056">MSCNSSCLDFEHPEVDQEGSTRRFDLTPHVQTRSNSPQVARTHSHEGTPARFDLNHSLKLTACAPAHTWAHNQIAHQLPPECASLRLCTALFSVLFLTALYSVFAHTRLISCAYLVQYTLLFIVF</sequence>
<evidence type="ECO:0000313" key="4">
    <source>
        <dbReference type="Proteomes" id="UP000250235"/>
    </source>
</evidence>